<dbReference type="Pfam" id="PF01636">
    <property type="entry name" value="APH"/>
    <property type="match status" value="1"/>
</dbReference>
<evidence type="ECO:0000259" key="1">
    <source>
        <dbReference type="Pfam" id="PF01636"/>
    </source>
</evidence>
<dbReference type="InterPro" id="IPR011009">
    <property type="entry name" value="Kinase-like_dom_sf"/>
</dbReference>
<dbReference type="EMBL" id="CAEZYY010000084">
    <property type="protein sequence ID" value="CAB4775961.1"/>
    <property type="molecule type" value="Genomic_DNA"/>
</dbReference>
<dbReference type="SUPFAM" id="SSF56112">
    <property type="entry name" value="Protein kinase-like (PK-like)"/>
    <property type="match status" value="1"/>
</dbReference>
<dbReference type="InterPro" id="IPR052898">
    <property type="entry name" value="ACAD10-like"/>
</dbReference>
<protein>
    <submittedName>
        <fullName evidence="2">Unannotated protein</fullName>
    </submittedName>
</protein>
<dbReference type="PANTHER" id="PTHR47829:SF1">
    <property type="entry name" value="HAD FAMILY PHOSPHATASE"/>
    <property type="match status" value="1"/>
</dbReference>
<proteinExistence type="predicted"/>
<dbReference type="PANTHER" id="PTHR47829">
    <property type="entry name" value="HYDROLASE, PUTATIVE (AFU_ORTHOLOGUE AFUA_1G12880)-RELATED"/>
    <property type="match status" value="1"/>
</dbReference>
<organism evidence="2">
    <name type="scientific">freshwater metagenome</name>
    <dbReference type="NCBI Taxonomy" id="449393"/>
    <lineage>
        <taxon>unclassified sequences</taxon>
        <taxon>metagenomes</taxon>
        <taxon>ecological metagenomes</taxon>
    </lineage>
</organism>
<reference evidence="2" key="1">
    <citation type="submission" date="2020-05" db="EMBL/GenBank/DDBJ databases">
        <authorList>
            <person name="Chiriac C."/>
            <person name="Salcher M."/>
            <person name="Ghai R."/>
            <person name="Kavagutti S V."/>
        </authorList>
    </citation>
    <scope>NUCLEOTIDE SEQUENCE</scope>
</reference>
<gene>
    <name evidence="2" type="ORF">UFOPK2602_01893</name>
    <name evidence="3" type="ORF">UFOPK2806_02707</name>
    <name evidence="4" type="ORF">UFOPK3417_01397</name>
</gene>
<dbReference type="EMBL" id="CAFBLR010000148">
    <property type="protein sequence ID" value="CAB4881331.1"/>
    <property type="molecule type" value="Genomic_DNA"/>
</dbReference>
<dbReference type="EMBL" id="CAEZXX010000160">
    <property type="protein sequence ID" value="CAB4723234.1"/>
    <property type="molecule type" value="Genomic_DNA"/>
</dbReference>
<accession>A0A6J6RMA8</accession>
<dbReference type="InterPro" id="IPR002575">
    <property type="entry name" value="Aminoglycoside_PTrfase"/>
</dbReference>
<evidence type="ECO:0000313" key="2">
    <source>
        <dbReference type="EMBL" id="CAB4723234.1"/>
    </source>
</evidence>
<dbReference type="Gene3D" id="3.90.1200.10">
    <property type="match status" value="1"/>
</dbReference>
<evidence type="ECO:0000313" key="4">
    <source>
        <dbReference type="EMBL" id="CAB4881331.1"/>
    </source>
</evidence>
<dbReference type="InterPro" id="IPR041726">
    <property type="entry name" value="ACAD10_11_N"/>
</dbReference>
<dbReference type="CDD" id="cd05154">
    <property type="entry name" value="ACAD10_11_N-like"/>
    <property type="match status" value="1"/>
</dbReference>
<feature type="domain" description="Aminoglycoside phosphotransferase" evidence="1">
    <location>
        <begin position="32"/>
        <end position="265"/>
    </location>
</feature>
<dbReference type="AlphaFoldDB" id="A0A6J6RMA8"/>
<name>A0A6J6RMA8_9ZZZZ</name>
<dbReference type="Gene3D" id="3.30.200.20">
    <property type="entry name" value="Phosphorylase Kinase, domain 1"/>
    <property type="match status" value="1"/>
</dbReference>
<sequence length="350" mass="38619">MSDNESTLMGIDQDRVEGWIAANTPLVPPLTWTRLVGGHSNLTYKVLDQRGTLAVVRRPPLGELQPKAHDMNREYRIIKALWGTGVPVAEPYGYCEDPAVTGIHFYVMGFVHGQPLGSTTDADTWLPVDKRGNARESFADTLAALHLVDPIARGIGDLGRHDDYAGRQLKAWYRSWVTSAADAELDDPRVHSLHDWFKAHRPVDGPVRLVHGDFGVHNCLFDDDGRITAVLDWEVASLGEPMADLAYLLNMWLEPGEESARGGSMTAKPGFGPRAQLIARYSAVVGGIDETKLQYFIALNHWKSACIVHGVYTRYKRGQKSSVGVDMQGFVDAARRSLELAETSVAKLGF</sequence>
<evidence type="ECO:0000313" key="3">
    <source>
        <dbReference type="EMBL" id="CAB4775961.1"/>
    </source>
</evidence>